<keyword evidence="6" id="KW-0808">Transferase</keyword>
<evidence type="ECO:0000256" key="10">
    <source>
        <dbReference type="ARBA" id="ARBA00048021"/>
    </source>
</evidence>
<evidence type="ECO:0000313" key="13">
    <source>
        <dbReference type="Proteomes" id="UP001498771"/>
    </source>
</evidence>
<keyword evidence="5 12" id="KW-0032">Aminotransferase</keyword>
<reference evidence="12 13" key="1">
    <citation type="submission" date="2024-03" db="EMBL/GenBank/DDBJ databases">
        <title>Genome-scale model development and genomic sequencing of the oleaginous clade Lipomyces.</title>
        <authorList>
            <consortium name="Lawrence Berkeley National Laboratory"/>
            <person name="Czajka J.J."/>
            <person name="Han Y."/>
            <person name="Kim J."/>
            <person name="Mondo S.J."/>
            <person name="Hofstad B.A."/>
            <person name="Robles A."/>
            <person name="Haridas S."/>
            <person name="Riley R."/>
            <person name="LaButti K."/>
            <person name="Pangilinan J."/>
            <person name="Andreopoulos W."/>
            <person name="Lipzen A."/>
            <person name="Yan J."/>
            <person name="Wang M."/>
            <person name="Ng V."/>
            <person name="Grigoriev I.V."/>
            <person name="Spatafora J.W."/>
            <person name="Magnuson J.K."/>
            <person name="Baker S.E."/>
            <person name="Pomraning K.R."/>
        </authorList>
    </citation>
    <scope>NUCLEOTIDE SEQUENCE [LARGE SCALE GENOMIC DNA]</scope>
    <source>
        <strain evidence="12 13">Phaff 52-87</strain>
    </source>
</reference>
<comment type="similarity">
    <text evidence="2 11">Belongs to the class-III pyridoxal-phosphate-dependent aminotransferase family.</text>
</comment>
<dbReference type="PIRSF" id="PIRSF000521">
    <property type="entry name" value="Transaminase_4ab_Lys_Orn"/>
    <property type="match status" value="1"/>
</dbReference>
<sequence length="473" mass="52426">MPDKSAATLYFPDEPVQPRLVSPFRGPKTVKSLESLGEIYDTRAAYMVCDYQHSIGNYICDADGNLYLDVYAQIASIPLGYNNPALIEIAKSPEMIDAIVNRPALGNFPSTEWEQILREGLMAAAPPGLDKIWTALSGSDANECAYKAAFIYHRLQQRGKGVDFSDAEKTSTMLNSAPGSPDLAILSFEKAFHGRLFGSLSTTRSNPIHKLDIPAFKWPKAPFPALKYPIEDHEEYNRKEEDACLAALAKIIDEWNGTIAAVVVEPIQSEGGDNHATPYFFQQVREITKQKGVLLIVDEVQTGVAATGTFWAHEQWQLPSPPDMVTFSKKFQAAGFFYELDDLRPQQPFRQFNTWCGDPSKALIARGIVKEVKDKDLVAQTARVGDYLYNALAELQTKYPAKMSNLRGKGRGTFIAWDAPDVDARNQFLLDMKAVGVNIGGCGAHSVRLRPTLVFEEKHADLLVKAIEAVFSK</sequence>
<keyword evidence="7 11" id="KW-0663">Pyridoxal phosphate</keyword>
<dbReference type="EMBL" id="JBBJBU010000001">
    <property type="protein sequence ID" value="KAK7207504.1"/>
    <property type="molecule type" value="Genomic_DNA"/>
</dbReference>
<organism evidence="12 13">
    <name type="scientific">Myxozyma melibiosi</name>
    <dbReference type="NCBI Taxonomy" id="54550"/>
    <lineage>
        <taxon>Eukaryota</taxon>
        <taxon>Fungi</taxon>
        <taxon>Dikarya</taxon>
        <taxon>Ascomycota</taxon>
        <taxon>Saccharomycotina</taxon>
        <taxon>Lipomycetes</taxon>
        <taxon>Lipomycetales</taxon>
        <taxon>Lipomycetaceae</taxon>
        <taxon>Myxozyma</taxon>
    </lineage>
</organism>
<dbReference type="GeneID" id="90036997"/>
<dbReference type="InterPro" id="IPR004631">
    <property type="entry name" value="4NH2But_aminotransferase_euk"/>
</dbReference>
<evidence type="ECO:0000313" key="12">
    <source>
        <dbReference type="EMBL" id="KAK7207504.1"/>
    </source>
</evidence>
<name>A0ABR1FCC8_9ASCO</name>
<dbReference type="GO" id="GO:0008483">
    <property type="term" value="F:transaminase activity"/>
    <property type="evidence" value="ECO:0007669"/>
    <property type="project" value="UniProtKB-KW"/>
</dbReference>
<evidence type="ECO:0000256" key="6">
    <source>
        <dbReference type="ARBA" id="ARBA00022679"/>
    </source>
</evidence>
<comment type="caution">
    <text evidence="12">The sequence shown here is derived from an EMBL/GenBank/DDBJ whole genome shotgun (WGS) entry which is preliminary data.</text>
</comment>
<evidence type="ECO:0000256" key="11">
    <source>
        <dbReference type="RuleBase" id="RU003560"/>
    </source>
</evidence>
<evidence type="ECO:0000256" key="8">
    <source>
        <dbReference type="ARBA" id="ARBA00030204"/>
    </source>
</evidence>
<dbReference type="Gene3D" id="3.90.1150.10">
    <property type="entry name" value="Aspartate Aminotransferase, domain 1"/>
    <property type="match status" value="1"/>
</dbReference>
<keyword evidence="13" id="KW-1185">Reference proteome</keyword>
<dbReference type="Proteomes" id="UP001498771">
    <property type="component" value="Unassembled WGS sequence"/>
</dbReference>
<dbReference type="InterPro" id="IPR049704">
    <property type="entry name" value="Aminotrans_3_PPA_site"/>
</dbReference>
<dbReference type="Pfam" id="PF00202">
    <property type="entry name" value="Aminotran_3"/>
    <property type="match status" value="1"/>
</dbReference>
<evidence type="ECO:0000256" key="5">
    <source>
        <dbReference type="ARBA" id="ARBA00022576"/>
    </source>
</evidence>
<dbReference type="SUPFAM" id="SSF53383">
    <property type="entry name" value="PLP-dependent transferases"/>
    <property type="match status" value="1"/>
</dbReference>
<accession>A0ABR1FCC8</accession>
<evidence type="ECO:0000256" key="7">
    <source>
        <dbReference type="ARBA" id="ARBA00022898"/>
    </source>
</evidence>
<dbReference type="PANTHER" id="PTHR43206:SF1">
    <property type="entry name" value="4-AMINOBUTYRATE AMINOTRANSFERASE, MITOCHONDRIAL"/>
    <property type="match status" value="1"/>
</dbReference>
<comment type="catalytic activity">
    <reaction evidence="10">
        <text>4-aminobutanoate + 2-oxoglutarate = succinate semialdehyde + L-glutamate</text>
        <dbReference type="Rhea" id="RHEA:23352"/>
        <dbReference type="ChEBI" id="CHEBI:16810"/>
        <dbReference type="ChEBI" id="CHEBI:29985"/>
        <dbReference type="ChEBI" id="CHEBI:57706"/>
        <dbReference type="ChEBI" id="CHEBI:59888"/>
        <dbReference type="EC" id="2.6.1.19"/>
    </reaction>
</comment>
<dbReference type="NCBIfam" id="TIGR00699">
    <property type="entry name" value="GABAtrns_euk"/>
    <property type="match status" value="1"/>
</dbReference>
<dbReference type="RefSeq" id="XP_064770537.1">
    <property type="nucleotide sequence ID" value="XM_064911485.1"/>
</dbReference>
<comment type="cofactor">
    <cofactor evidence="1">
        <name>pyridoxal 5'-phosphate</name>
        <dbReference type="ChEBI" id="CHEBI:597326"/>
    </cofactor>
</comment>
<evidence type="ECO:0000256" key="4">
    <source>
        <dbReference type="ARBA" id="ARBA00018543"/>
    </source>
</evidence>
<dbReference type="PANTHER" id="PTHR43206">
    <property type="entry name" value="AMINOTRANSFERASE"/>
    <property type="match status" value="1"/>
</dbReference>
<dbReference type="PROSITE" id="PS00600">
    <property type="entry name" value="AA_TRANSFER_CLASS_3"/>
    <property type="match status" value="1"/>
</dbReference>
<dbReference type="EC" id="2.6.1.19" evidence="3"/>
<evidence type="ECO:0000256" key="3">
    <source>
        <dbReference type="ARBA" id="ARBA00012912"/>
    </source>
</evidence>
<evidence type="ECO:0000256" key="1">
    <source>
        <dbReference type="ARBA" id="ARBA00001933"/>
    </source>
</evidence>
<proteinExistence type="inferred from homology"/>
<dbReference type="InterPro" id="IPR005814">
    <property type="entry name" value="Aminotrans_3"/>
</dbReference>
<dbReference type="InterPro" id="IPR015424">
    <property type="entry name" value="PyrdxlP-dep_Trfase"/>
</dbReference>
<dbReference type="Gene3D" id="3.40.640.10">
    <property type="entry name" value="Type I PLP-dependent aspartate aminotransferase-like (Major domain)"/>
    <property type="match status" value="1"/>
</dbReference>
<dbReference type="InterPro" id="IPR015422">
    <property type="entry name" value="PyrdxlP-dep_Trfase_small"/>
</dbReference>
<evidence type="ECO:0000256" key="2">
    <source>
        <dbReference type="ARBA" id="ARBA00008954"/>
    </source>
</evidence>
<dbReference type="CDD" id="cd00610">
    <property type="entry name" value="OAT_like"/>
    <property type="match status" value="1"/>
</dbReference>
<dbReference type="InterPro" id="IPR015421">
    <property type="entry name" value="PyrdxlP-dep_Trfase_major"/>
</dbReference>
<evidence type="ECO:0000256" key="9">
    <source>
        <dbReference type="ARBA" id="ARBA00031787"/>
    </source>
</evidence>
<gene>
    <name evidence="12" type="ORF">BZA70DRAFT_271481</name>
</gene>
<protein>
    <recommendedName>
        <fullName evidence="4">4-aminobutyrate aminotransferase</fullName>
        <ecNumber evidence="3">2.6.1.19</ecNumber>
    </recommendedName>
    <alternativeName>
        <fullName evidence="9">GABA aminotransferase</fullName>
    </alternativeName>
    <alternativeName>
        <fullName evidence="8">Gamma-amino-N-butyrate transaminase</fullName>
    </alternativeName>
</protein>